<dbReference type="AlphaFoldDB" id="A0A1I0N7R1"/>
<evidence type="ECO:0000313" key="2">
    <source>
        <dbReference type="Proteomes" id="UP000199373"/>
    </source>
</evidence>
<keyword evidence="2" id="KW-1185">Reference proteome</keyword>
<dbReference type="EMBL" id="FOIQ01000002">
    <property type="protein sequence ID" value="SEV97158.1"/>
    <property type="molecule type" value="Genomic_DNA"/>
</dbReference>
<protein>
    <submittedName>
        <fullName evidence="1">Uncharacterized protein</fullName>
    </submittedName>
</protein>
<gene>
    <name evidence="1" type="ORF">SAMN04487850_1030</name>
</gene>
<name>A0A1I0N7R1_9BACT</name>
<organism evidence="1 2">
    <name type="scientific">Prevotella aff. ruminicola Tc2-24</name>
    <dbReference type="NCBI Taxonomy" id="81582"/>
    <lineage>
        <taxon>Bacteria</taxon>
        <taxon>Pseudomonadati</taxon>
        <taxon>Bacteroidota</taxon>
        <taxon>Bacteroidia</taxon>
        <taxon>Bacteroidales</taxon>
        <taxon>Prevotellaceae</taxon>
        <taxon>Prevotella</taxon>
    </lineage>
</organism>
<accession>A0A1I0N7R1</accession>
<evidence type="ECO:0000313" key="1">
    <source>
        <dbReference type="EMBL" id="SEV97158.1"/>
    </source>
</evidence>
<reference evidence="1 2" key="1">
    <citation type="submission" date="2016-10" db="EMBL/GenBank/DDBJ databases">
        <authorList>
            <person name="de Groot N.N."/>
        </authorList>
    </citation>
    <scope>NUCLEOTIDE SEQUENCE [LARGE SCALE GENOMIC DNA]</scope>
    <source>
        <strain evidence="1 2">TC2-24</strain>
    </source>
</reference>
<dbReference type="Proteomes" id="UP000199373">
    <property type="component" value="Unassembled WGS sequence"/>
</dbReference>
<proteinExistence type="predicted"/>
<sequence length="37" mass="4179">MDVSIYFYDPIIEGKSGSQYQMKIYNTGNVLFGVTAK</sequence>